<feature type="repeat" description="PPR" evidence="2">
    <location>
        <begin position="110"/>
        <end position="144"/>
    </location>
</feature>
<dbReference type="EMBL" id="GEDG01015906">
    <property type="protein sequence ID" value="JAP23039.1"/>
    <property type="molecule type" value="Transcribed_RNA"/>
</dbReference>
<reference evidence="4" key="1">
    <citation type="submission" date="2015-12" db="EMBL/GenBank/DDBJ databases">
        <title>Gene expression during late stages of embryo sac development: a critical building block for successful pollen-pistil interactions.</title>
        <authorList>
            <person name="Liu Y."/>
            <person name="Joly V."/>
            <person name="Sabar M."/>
            <person name="Matton D.P."/>
        </authorList>
    </citation>
    <scope>NUCLEOTIDE SEQUENCE</scope>
</reference>
<keyword evidence="1" id="KW-0677">Repeat</keyword>
<name>A0A0V0HRV4_SOLCH</name>
<feature type="chain" id="PRO_5006866048" evidence="3">
    <location>
        <begin position="26"/>
        <end position="252"/>
    </location>
</feature>
<dbReference type="FunFam" id="1.25.40.10:FF:000090">
    <property type="entry name" value="Pentatricopeptide repeat-containing protein, chloroplastic"/>
    <property type="match status" value="1"/>
</dbReference>
<dbReference type="InterPro" id="IPR011990">
    <property type="entry name" value="TPR-like_helical_dom_sf"/>
</dbReference>
<evidence type="ECO:0000256" key="2">
    <source>
        <dbReference type="PROSITE-ProRule" id="PRU00708"/>
    </source>
</evidence>
<dbReference type="PANTHER" id="PTHR47926">
    <property type="entry name" value="PENTATRICOPEPTIDE REPEAT-CONTAINING PROTEIN"/>
    <property type="match status" value="1"/>
</dbReference>
<dbReference type="AlphaFoldDB" id="A0A0V0HRV4"/>
<dbReference type="Gene3D" id="1.25.40.10">
    <property type="entry name" value="Tetratricopeptide repeat domain"/>
    <property type="match status" value="2"/>
</dbReference>
<dbReference type="InterPro" id="IPR002885">
    <property type="entry name" value="PPR_rpt"/>
</dbReference>
<feature type="repeat" description="PPR" evidence="2">
    <location>
        <begin position="75"/>
        <end position="109"/>
    </location>
</feature>
<dbReference type="PANTHER" id="PTHR47926:SF397">
    <property type="entry name" value="(WILD MALAYSIAN BANANA) HYPOTHETICAL PROTEIN"/>
    <property type="match status" value="1"/>
</dbReference>
<dbReference type="GO" id="GO:0009451">
    <property type="term" value="P:RNA modification"/>
    <property type="evidence" value="ECO:0007669"/>
    <property type="project" value="InterPro"/>
</dbReference>
<organism evidence="4">
    <name type="scientific">Solanum chacoense</name>
    <name type="common">Chaco potato</name>
    <dbReference type="NCBI Taxonomy" id="4108"/>
    <lineage>
        <taxon>Eukaryota</taxon>
        <taxon>Viridiplantae</taxon>
        <taxon>Streptophyta</taxon>
        <taxon>Embryophyta</taxon>
        <taxon>Tracheophyta</taxon>
        <taxon>Spermatophyta</taxon>
        <taxon>Magnoliopsida</taxon>
        <taxon>eudicotyledons</taxon>
        <taxon>Gunneridae</taxon>
        <taxon>Pentapetalae</taxon>
        <taxon>asterids</taxon>
        <taxon>lamiids</taxon>
        <taxon>Solanales</taxon>
        <taxon>Solanaceae</taxon>
        <taxon>Solanoideae</taxon>
        <taxon>Solaneae</taxon>
        <taxon>Solanum</taxon>
    </lineage>
</organism>
<evidence type="ECO:0000256" key="3">
    <source>
        <dbReference type="SAM" id="SignalP"/>
    </source>
</evidence>
<evidence type="ECO:0000256" key="1">
    <source>
        <dbReference type="ARBA" id="ARBA00022737"/>
    </source>
</evidence>
<dbReference type="NCBIfam" id="TIGR00756">
    <property type="entry name" value="PPR"/>
    <property type="match status" value="2"/>
</dbReference>
<dbReference type="Pfam" id="PF01535">
    <property type="entry name" value="PPR"/>
    <property type="match status" value="1"/>
</dbReference>
<accession>A0A0V0HRV4</accession>
<sequence>MRAESYKPNIATLVILLSASSQASSLEKGEKVHQYIKEVEFGKNTLLDTALTDMYAKCGQLTKSREIFDSMEKKDIVSWNVLISGYAMYGEANYAIEMFKKMEQTKIKPNELTFLAVLSACAHAGLVEEGKSIFRRMKDSSLIPTLKHYSCMVDLLGRSGNLDDAETLVLSMPIARDAAIWGSLLSSCKLHSQVEKGIRIAKHAIESDPENDGYYIAISDLYSSVGMWEEVEIVRKIMKDRKVRKEVGWSTV</sequence>
<dbReference type="SUPFAM" id="SSF48452">
    <property type="entry name" value="TPR-like"/>
    <property type="match status" value="1"/>
</dbReference>
<dbReference type="InterPro" id="IPR046848">
    <property type="entry name" value="E_motif"/>
</dbReference>
<feature type="signal peptide" evidence="3">
    <location>
        <begin position="1"/>
        <end position="25"/>
    </location>
</feature>
<protein>
    <submittedName>
        <fullName evidence="4">Putative pentatricopeptide repeat-containing protein, mitochondrial-like</fullName>
    </submittedName>
</protein>
<dbReference type="InterPro" id="IPR046960">
    <property type="entry name" value="PPR_At4g14850-like_plant"/>
</dbReference>
<evidence type="ECO:0000313" key="4">
    <source>
        <dbReference type="EMBL" id="JAP23039.1"/>
    </source>
</evidence>
<keyword evidence="3" id="KW-0732">Signal</keyword>
<dbReference type="GO" id="GO:0003723">
    <property type="term" value="F:RNA binding"/>
    <property type="evidence" value="ECO:0007669"/>
    <property type="project" value="InterPro"/>
</dbReference>
<dbReference type="Pfam" id="PF13041">
    <property type="entry name" value="PPR_2"/>
    <property type="match status" value="1"/>
</dbReference>
<dbReference type="Pfam" id="PF20431">
    <property type="entry name" value="E_motif"/>
    <property type="match status" value="1"/>
</dbReference>
<proteinExistence type="predicted"/>
<dbReference type="PROSITE" id="PS51375">
    <property type="entry name" value="PPR"/>
    <property type="match status" value="2"/>
</dbReference>